<dbReference type="KEGG" id="mbb:BCG_2743"/>
<feature type="compositionally biased region" description="Polar residues" evidence="1">
    <location>
        <begin position="71"/>
        <end position="94"/>
    </location>
</feature>
<gene>
    <name evidence="2" type="ordered locus">BCG_2743</name>
</gene>
<organism evidence="2 3">
    <name type="scientific">Mycobacterium bovis (strain BCG / Pasteur 1173P2)</name>
    <dbReference type="NCBI Taxonomy" id="410289"/>
    <lineage>
        <taxon>Bacteria</taxon>
        <taxon>Bacillati</taxon>
        <taxon>Actinomycetota</taxon>
        <taxon>Actinomycetes</taxon>
        <taxon>Mycobacteriales</taxon>
        <taxon>Mycobacteriaceae</taxon>
        <taxon>Mycobacterium</taxon>
        <taxon>Mycobacterium tuberculosis complex</taxon>
    </lineage>
</organism>
<dbReference type="GeneID" id="45426717"/>
<dbReference type="Proteomes" id="UP000001472">
    <property type="component" value="Chromosome"/>
</dbReference>
<sequence length="158" mass="16476">MMMNWRQTNITTKRCAQTRASSSASEFCGIFAAPGLMRNCHHGGSAPSAVGGSAVQLTVAYGPQRFHGRCASNSSVRPLTTGGSWTPTSISSTDGGKAQGHDTHDRQISRRTVCQAASILASILLETVAGPGEGIGPTTSVPLRAADARHTREGLQGR</sequence>
<accession>A0A0H3MG78</accession>
<evidence type="ECO:0000256" key="1">
    <source>
        <dbReference type="SAM" id="MobiDB-lite"/>
    </source>
</evidence>
<dbReference type="RefSeq" id="WP_003901458.1">
    <property type="nucleotide sequence ID" value="NC_008769.1"/>
</dbReference>
<feature type="region of interest" description="Disordered" evidence="1">
    <location>
        <begin position="71"/>
        <end position="108"/>
    </location>
</feature>
<evidence type="ECO:0000313" key="2">
    <source>
        <dbReference type="EMBL" id="CAL72731.1"/>
    </source>
</evidence>
<name>A0A0H3MG78_MYCBP</name>
<dbReference type="HOGENOM" id="CLU_156924_0_0_11"/>
<dbReference type="AlphaFoldDB" id="A0A0H3MG78"/>
<feature type="compositionally biased region" description="Basic and acidic residues" evidence="1">
    <location>
        <begin position="99"/>
        <end position="108"/>
    </location>
</feature>
<evidence type="ECO:0000313" key="3">
    <source>
        <dbReference type="Proteomes" id="UP000001472"/>
    </source>
</evidence>
<dbReference type="EMBL" id="AM408590">
    <property type="protein sequence ID" value="CAL72731.1"/>
    <property type="molecule type" value="Genomic_DNA"/>
</dbReference>
<proteinExistence type="predicted"/>
<protein>
    <submittedName>
        <fullName evidence="2">Uncharacterized protein</fullName>
    </submittedName>
</protein>
<reference evidence="2 3" key="1">
    <citation type="journal article" date="2007" name="Proc. Natl. Acad. Sci. U.S.A.">
        <title>Genome plasticity of BCG and impact on vaccine efficacy.</title>
        <authorList>
            <person name="Brosch R."/>
            <person name="Gordon S.V."/>
            <person name="Garnier T."/>
            <person name="Eiglmeier K."/>
            <person name="Frigui W."/>
            <person name="Valenti P."/>
            <person name="Dos Santos S."/>
            <person name="Duthoy S."/>
            <person name="Lacroix C."/>
            <person name="Garcia-Pelayo C."/>
            <person name="Inwald J.K."/>
            <person name="Golby P."/>
            <person name="Garcia J.N."/>
            <person name="Hewinson R.G."/>
            <person name="Behr M.A."/>
            <person name="Quail M.A."/>
            <person name="Churcher C."/>
            <person name="Barrell B.G."/>
            <person name="Parkhill J."/>
            <person name="Cole S.T."/>
        </authorList>
    </citation>
    <scope>NUCLEOTIDE SEQUENCE [LARGE SCALE GENOMIC DNA]</scope>
    <source>
        <strain evidence="3">BCG / Pasteur 1173P2</strain>
    </source>
</reference>